<sequence>MSPRSRASRRTVPAATADLASIAFLAIAGPALAVESGWVGLSPWLLIVGIGLLGGCLACLWQMLQRMGELLAESRRQGDELAQLRERVAGWVGDRESLDLRRIEHVLVDVRDGQQRVEDVLLRTVELATRPQRDEVPTTAGIDADALVERITNRVLALGYDRVQVVSGRDEIAALPADGRGEILVEARRAGVAHKGRVLIKGGRIADIDMQPPYAMFP</sequence>
<dbReference type="AlphaFoldDB" id="A0A518BJZ7"/>
<evidence type="ECO:0000256" key="1">
    <source>
        <dbReference type="SAM" id="Phobius"/>
    </source>
</evidence>
<dbReference type="Proteomes" id="UP000316921">
    <property type="component" value="Chromosome"/>
</dbReference>
<gene>
    <name evidence="2" type="ORF">Pla133_23700</name>
</gene>
<evidence type="ECO:0000313" key="2">
    <source>
        <dbReference type="EMBL" id="QDU67291.1"/>
    </source>
</evidence>
<dbReference type="EMBL" id="CP036287">
    <property type="protein sequence ID" value="QDU67291.1"/>
    <property type="molecule type" value="Genomic_DNA"/>
</dbReference>
<proteinExistence type="predicted"/>
<dbReference type="KEGG" id="pbap:Pla133_23700"/>
<keyword evidence="1" id="KW-0812">Transmembrane</keyword>
<accession>A0A518BJZ7</accession>
<reference evidence="2 3" key="1">
    <citation type="submission" date="2019-02" db="EMBL/GenBank/DDBJ databases">
        <title>Deep-cultivation of Planctomycetes and their phenomic and genomic characterization uncovers novel biology.</title>
        <authorList>
            <person name="Wiegand S."/>
            <person name="Jogler M."/>
            <person name="Boedeker C."/>
            <person name="Pinto D."/>
            <person name="Vollmers J."/>
            <person name="Rivas-Marin E."/>
            <person name="Kohn T."/>
            <person name="Peeters S.H."/>
            <person name="Heuer A."/>
            <person name="Rast P."/>
            <person name="Oberbeckmann S."/>
            <person name="Bunk B."/>
            <person name="Jeske O."/>
            <person name="Meyerdierks A."/>
            <person name="Storesund J.E."/>
            <person name="Kallscheuer N."/>
            <person name="Luecker S."/>
            <person name="Lage O.M."/>
            <person name="Pohl T."/>
            <person name="Merkel B.J."/>
            <person name="Hornburger P."/>
            <person name="Mueller R.-W."/>
            <person name="Bruemmer F."/>
            <person name="Labrenz M."/>
            <person name="Spormann A.M."/>
            <person name="Op den Camp H."/>
            <person name="Overmann J."/>
            <person name="Amann R."/>
            <person name="Jetten M.S.M."/>
            <person name="Mascher T."/>
            <person name="Medema M.H."/>
            <person name="Devos D.P."/>
            <person name="Kaster A.-K."/>
            <person name="Ovreas L."/>
            <person name="Rohde M."/>
            <person name="Galperin M.Y."/>
            <person name="Jogler C."/>
        </authorList>
    </citation>
    <scope>NUCLEOTIDE SEQUENCE [LARGE SCALE GENOMIC DNA]</scope>
    <source>
        <strain evidence="2 3">Pla133</strain>
    </source>
</reference>
<feature type="transmembrane region" description="Helical" evidence="1">
    <location>
        <begin position="43"/>
        <end position="64"/>
    </location>
</feature>
<protein>
    <submittedName>
        <fullName evidence="2">Uncharacterized protein</fullName>
    </submittedName>
</protein>
<name>A0A518BJZ7_9BACT</name>
<keyword evidence="1" id="KW-1133">Transmembrane helix</keyword>
<keyword evidence="3" id="KW-1185">Reference proteome</keyword>
<dbReference type="RefSeq" id="WP_145168368.1">
    <property type="nucleotide sequence ID" value="NZ_CP036287.1"/>
</dbReference>
<keyword evidence="1" id="KW-0472">Membrane</keyword>
<organism evidence="2 3">
    <name type="scientific">Engelhardtia mirabilis</name>
    <dbReference type="NCBI Taxonomy" id="2528011"/>
    <lineage>
        <taxon>Bacteria</taxon>
        <taxon>Pseudomonadati</taxon>
        <taxon>Planctomycetota</taxon>
        <taxon>Planctomycetia</taxon>
        <taxon>Planctomycetia incertae sedis</taxon>
        <taxon>Engelhardtia</taxon>
    </lineage>
</organism>
<evidence type="ECO:0000313" key="3">
    <source>
        <dbReference type="Proteomes" id="UP000316921"/>
    </source>
</evidence>